<reference evidence="5 6" key="1">
    <citation type="journal article" date="2019" name="Int. J. Syst. Evol. Microbiol.">
        <title>The Global Catalogue of Microorganisms (GCM) 10K type strain sequencing project: providing services to taxonomists for standard genome sequencing and annotation.</title>
        <authorList>
            <consortium name="The Broad Institute Genomics Platform"/>
            <consortium name="The Broad Institute Genome Sequencing Center for Infectious Disease"/>
            <person name="Wu L."/>
            <person name="Ma J."/>
        </authorList>
    </citation>
    <scope>NUCLEOTIDE SEQUENCE [LARGE SCALE GENOMIC DNA]</scope>
    <source>
        <strain evidence="5 6">JCM 6835</strain>
    </source>
</reference>
<keyword evidence="2" id="KW-0596">Phosphopantetheine</keyword>
<keyword evidence="3" id="KW-0597">Phosphoprotein</keyword>
<protein>
    <recommendedName>
        <fullName evidence="4">Carrier domain-containing protein</fullName>
    </recommendedName>
</protein>
<dbReference type="InterPro" id="IPR023213">
    <property type="entry name" value="CAT-like_dom_sf"/>
</dbReference>
<accession>A0ABN3T9F6</accession>
<dbReference type="InterPro" id="IPR009081">
    <property type="entry name" value="PP-bd_ACP"/>
</dbReference>
<dbReference type="CDD" id="cd19531">
    <property type="entry name" value="LCL_NRPS-like"/>
    <property type="match status" value="1"/>
</dbReference>
<dbReference type="Gene3D" id="3.30.300.30">
    <property type="match status" value="1"/>
</dbReference>
<dbReference type="Proteomes" id="UP001501666">
    <property type="component" value="Unassembled WGS sequence"/>
</dbReference>
<evidence type="ECO:0000313" key="5">
    <source>
        <dbReference type="EMBL" id="GAA2695440.1"/>
    </source>
</evidence>
<dbReference type="InterPro" id="IPR025110">
    <property type="entry name" value="AMP-bd_C"/>
</dbReference>
<evidence type="ECO:0000256" key="1">
    <source>
        <dbReference type="ARBA" id="ARBA00001957"/>
    </source>
</evidence>
<evidence type="ECO:0000256" key="2">
    <source>
        <dbReference type="ARBA" id="ARBA00022450"/>
    </source>
</evidence>
<dbReference type="Gene3D" id="3.30.559.30">
    <property type="entry name" value="Nonribosomal peptide synthetase, condensation domain"/>
    <property type="match status" value="1"/>
</dbReference>
<gene>
    <name evidence="5" type="ORF">GCM10010412_088250</name>
</gene>
<organism evidence="5 6">
    <name type="scientific">Nonomuraea recticatena</name>
    <dbReference type="NCBI Taxonomy" id="46178"/>
    <lineage>
        <taxon>Bacteria</taxon>
        <taxon>Bacillati</taxon>
        <taxon>Actinomycetota</taxon>
        <taxon>Actinomycetes</taxon>
        <taxon>Streptosporangiales</taxon>
        <taxon>Streptosporangiaceae</taxon>
        <taxon>Nonomuraea</taxon>
    </lineage>
</organism>
<dbReference type="EMBL" id="BAAATE010000041">
    <property type="protein sequence ID" value="GAA2695440.1"/>
    <property type="molecule type" value="Genomic_DNA"/>
</dbReference>
<comment type="cofactor">
    <cofactor evidence="1">
        <name>pantetheine 4'-phosphate</name>
        <dbReference type="ChEBI" id="CHEBI:47942"/>
    </cofactor>
</comment>
<dbReference type="Pfam" id="PF00668">
    <property type="entry name" value="Condensation"/>
    <property type="match status" value="1"/>
</dbReference>
<dbReference type="InterPro" id="IPR001242">
    <property type="entry name" value="Condensation_dom"/>
</dbReference>
<dbReference type="InterPro" id="IPR020845">
    <property type="entry name" value="AMP-binding_CS"/>
</dbReference>
<dbReference type="Gene3D" id="1.10.1200.10">
    <property type="entry name" value="ACP-like"/>
    <property type="match status" value="1"/>
</dbReference>
<evidence type="ECO:0000256" key="3">
    <source>
        <dbReference type="ARBA" id="ARBA00022553"/>
    </source>
</evidence>
<name>A0ABN3T9F6_9ACTN</name>
<evidence type="ECO:0000313" key="6">
    <source>
        <dbReference type="Proteomes" id="UP001501666"/>
    </source>
</evidence>
<dbReference type="InterPro" id="IPR000873">
    <property type="entry name" value="AMP-dep_synth/lig_dom"/>
</dbReference>
<sequence>MPGLHELVEAQVERTPDAVAVVDAAGGRLTYKHLDERANQLARHLREQGVVADTPVAVCVHRGLDLVVALLGVLKAGGAYLPIDPDTPPARVRVMVEQAGVPVCLGEEALADRLPGDVARVVLIDRDSDLIDACARTAPDAGLHPDNLVSIYFTSGSTGLPKGVASTHRGWVNRMTWMQDEHRLAPGESVLHKTTLSFDDSAVEVFWPLSVGGVVAILQPDLHKDPVALLEAARSFRAAVVQFVPSMLTLFLQAHRRAGLPSLPHLRHVISSGEALTTPLALAFHEQIGVYGCRLHNQWGATEVSIDSTLYTYDVHDPYAGPVVCIGTPFTGNTVHVLGPDGRPVPDGETGELYIGGIGLARGYHGQPAMTASRFVPDPFGEPGARLYRTGDLGRRRPDGALDYLGRTDHQVKIRGVRIELGEIEATLDTHPAVQQSAAVVAGDRLLAYVKAEDVPPDPAELRAYLAGRLPPYAIPAHIALVDTMPLTPNGKVDREALPALAPAQERAQGRPPVSPTEKALAVIWADVLDVDRVDLDDNFFELGGNSLLATQVMFRVQDDLGIDLPLYLLFSTESLEELAAETDESLAGELAPLTRVSRDETLPLSFNQERLWFLQRLAPGSTAYNMPNACRLSGRLDVPAFRRAFDALVARHEILRTRYVESAEGVPEIRIDAEGPSLMISRAQGDTQLDRETAASAAFQADWDQPFDLAAAPPVRARLTRLDAYEYVFSLVIHHISYDAGSEQVFWQELATLYEAELSGRAAVLPEPITQYVDYAVWQRRENPRMADQVDFWRGELAGIRPLNLPLDRPRPPIQTFAGARVSFLLDEDITGRLRRLSREASTTLFATLLAAFQATLAGTCGTGDVTVGSPIAGRARPETEQMIGFFANTLVLRTSCAGDPTFAELLDRVREVVHAAYANQDVPFERLVRELRPPRDPSRMPFFDVIFNGVPISALTSAESGRLAQVTVTPIDLATQTSVADLVCSLSETTDTIIGEFAYNTDLFDAGTVERLAGSWLRLLADVSRDPHRPLSTLSLSPSE</sequence>
<dbReference type="Pfam" id="PF13193">
    <property type="entry name" value="AMP-binding_C"/>
    <property type="match status" value="1"/>
</dbReference>
<feature type="domain" description="Carrier" evidence="4">
    <location>
        <begin position="512"/>
        <end position="587"/>
    </location>
</feature>
<comment type="caution">
    <text evidence="5">The sequence shown here is derived from an EMBL/GenBank/DDBJ whole genome shotgun (WGS) entry which is preliminary data.</text>
</comment>
<dbReference type="Pfam" id="PF00501">
    <property type="entry name" value="AMP-binding"/>
    <property type="match status" value="1"/>
</dbReference>
<dbReference type="Gene3D" id="3.40.50.12780">
    <property type="entry name" value="N-terminal domain of ligase-like"/>
    <property type="match status" value="1"/>
</dbReference>
<dbReference type="InterPro" id="IPR045851">
    <property type="entry name" value="AMP-bd_C_sf"/>
</dbReference>
<dbReference type="SUPFAM" id="SSF47336">
    <property type="entry name" value="ACP-like"/>
    <property type="match status" value="1"/>
</dbReference>
<dbReference type="PROSITE" id="PS50075">
    <property type="entry name" value="CARRIER"/>
    <property type="match status" value="1"/>
</dbReference>
<dbReference type="NCBIfam" id="TIGR01733">
    <property type="entry name" value="AA-adenyl-dom"/>
    <property type="match status" value="1"/>
</dbReference>
<dbReference type="SUPFAM" id="SSF52777">
    <property type="entry name" value="CoA-dependent acyltransferases"/>
    <property type="match status" value="2"/>
</dbReference>
<dbReference type="InterPro" id="IPR036736">
    <property type="entry name" value="ACP-like_sf"/>
</dbReference>
<dbReference type="InterPro" id="IPR010071">
    <property type="entry name" value="AA_adenyl_dom"/>
</dbReference>
<evidence type="ECO:0000259" key="4">
    <source>
        <dbReference type="PROSITE" id="PS50075"/>
    </source>
</evidence>
<dbReference type="RefSeq" id="WP_346155362.1">
    <property type="nucleotide sequence ID" value="NZ_BAAATE010000041.1"/>
</dbReference>
<dbReference type="CDD" id="cd17646">
    <property type="entry name" value="A_NRPS_AB3403-like"/>
    <property type="match status" value="1"/>
</dbReference>
<dbReference type="PANTHER" id="PTHR45527">
    <property type="entry name" value="NONRIBOSOMAL PEPTIDE SYNTHETASE"/>
    <property type="match status" value="1"/>
</dbReference>
<dbReference type="InterPro" id="IPR020806">
    <property type="entry name" value="PKS_PP-bd"/>
</dbReference>
<dbReference type="PROSITE" id="PS00455">
    <property type="entry name" value="AMP_BINDING"/>
    <property type="match status" value="1"/>
</dbReference>
<dbReference type="InterPro" id="IPR042099">
    <property type="entry name" value="ANL_N_sf"/>
</dbReference>
<proteinExistence type="predicted"/>
<dbReference type="Pfam" id="PF00550">
    <property type="entry name" value="PP-binding"/>
    <property type="match status" value="1"/>
</dbReference>
<dbReference type="PANTHER" id="PTHR45527:SF1">
    <property type="entry name" value="FATTY ACID SYNTHASE"/>
    <property type="match status" value="1"/>
</dbReference>
<dbReference type="SMART" id="SM00823">
    <property type="entry name" value="PKS_PP"/>
    <property type="match status" value="1"/>
</dbReference>
<dbReference type="Gene3D" id="3.30.559.10">
    <property type="entry name" value="Chloramphenicol acetyltransferase-like domain"/>
    <property type="match status" value="1"/>
</dbReference>
<keyword evidence="6" id="KW-1185">Reference proteome</keyword>
<dbReference type="SUPFAM" id="SSF56801">
    <property type="entry name" value="Acetyl-CoA synthetase-like"/>
    <property type="match status" value="1"/>
</dbReference>